<dbReference type="OMA" id="ECFFHTH"/>
<dbReference type="Proteomes" id="UP000078561">
    <property type="component" value="Unassembled WGS sequence"/>
</dbReference>
<dbReference type="GO" id="GO:0032266">
    <property type="term" value="F:phosphatidylinositol-3-phosphate binding"/>
    <property type="evidence" value="ECO:0007669"/>
    <property type="project" value="TreeGrafter"/>
</dbReference>
<dbReference type="GO" id="GO:0030496">
    <property type="term" value="C:midbody"/>
    <property type="evidence" value="ECO:0007669"/>
    <property type="project" value="TreeGrafter"/>
</dbReference>
<reference evidence="1" key="1">
    <citation type="submission" date="2016-04" db="EMBL/GenBank/DDBJ databases">
        <authorList>
            <person name="Evans L.H."/>
            <person name="Alamgir A."/>
            <person name="Owens N."/>
            <person name="Weber N.D."/>
            <person name="Virtaneva K."/>
            <person name="Barbian K."/>
            <person name="Babar A."/>
            <person name="Rosenke K."/>
        </authorList>
    </citation>
    <scope>NUCLEOTIDE SEQUENCE [LARGE SCALE GENOMIC DNA]</scope>
    <source>
        <strain evidence="1">CBS 101.48</strain>
    </source>
</reference>
<dbReference type="STRING" id="4829.A0A163K0A2"/>
<dbReference type="PANTHER" id="PTHR46603">
    <property type="entry name" value="ABSCISSION/NOCUT CHECKPOINT REGULATOR"/>
    <property type="match status" value="1"/>
</dbReference>
<gene>
    <name evidence="1" type="primary">ABSGL_11591.1 scaffold 12295</name>
</gene>
<dbReference type="GO" id="GO:0032154">
    <property type="term" value="C:cleavage furrow"/>
    <property type="evidence" value="ECO:0007669"/>
    <property type="project" value="TreeGrafter"/>
</dbReference>
<sequence length="263" mass="29452">MSSGKSSNDDFINRINKLLDNNNDKELPSDDNLARRFKEVFDTNPLVNESKKPNYNIPTSDADKEVEQYLLEAELLQAGDGDDDDDDDDYLADILNSSHDKATTDTLVTAQHGTALKAWQDTFLGGDDTTLDDQGQALLDELKDQAAVESKYASFEQQRDDALEQRYLALKKEGTALLKDNGDGSSGVTTNNTVPHGRIPKPLAMTDLHDEMDDWCCVCNEDATVECEDCDHDRFCNQCFYEGHQSDTADYGFSKHRAKNYNK</sequence>
<protein>
    <submittedName>
        <fullName evidence="1">Uncharacterized protein</fullName>
    </submittedName>
</protein>
<accession>A0A163K0A2</accession>
<keyword evidence="2" id="KW-1185">Reference proteome</keyword>
<dbReference type="GO" id="GO:0009838">
    <property type="term" value="P:abscission"/>
    <property type="evidence" value="ECO:0007669"/>
    <property type="project" value="TreeGrafter"/>
</dbReference>
<dbReference type="EMBL" id="LT554468">
    <property type="protein sequence ID" value="SAM05716.1"/>
    <property type="molecule type" value="Genomic_DNA"/>
</dbReference>
<proteinExistence type="predicted"/>
<dbReference type="InParanoid" id="A0A163K0A2"/>
<dbReference type="OrthoDB" id="5407799at2759"/>
<name>A0A163K0A2_ABSGL</name>
<organism evidence="1">
    <name type="scientific">Absidia glauca</name>
    <name type="common">Pin mould</name>
    <dbReference type="NCBI Taxonomy" id="4829"/>
    <lineage>
        <taxon>Eukaryota</taxon>
        <taxon>Fungi</taxon>
        <taxon>Fungi incertae sedis</taxon>
        <taxon>Mucoromycota</taxon>
        <taxon>Mucoromycotina</taxon>
        <taxon>Mucoromycetes</taxon>
        <taxon>Mucorales</taxon>
        <taxon>Cunninghamellaceae</taxon>
        <taxon>Absidia</taxon>
    </lineage>
</organism>
<dbReference type="PANTHER" id="PTHR46603:SF1">
    <property type="entry name" value="ABSCISSION_NOCUT CHECKPOINT REGULATOR"/>
    <property type="match status" value="1"/>
</dbReference>
<dbReference type="AlphaFoldDB" id="A0A163K0A2"/>
<dbReference type="SUPFAM" id="SSF57845">
    <property type="entry name" value="B-box zinc-binding domain"/>
    <property type="match status" value="1"/>
</dbReference>
<evidence type="ECO:0000313" key="1">
    <source>
        <dbReference type="EMBL" id="SAM05716.1"/>
    </source>
</evidence>
<dbReference type="GO" id="GO:0044878">
    <property type="term" value="P:mitotic cytokinesis checkpoint signaling"/>
    <property type="evidence" value="ECO:0007669"/>
    <property type="project" value="TreeGrafter"/>
</dbReference>
<evidence type="ECO:0000313" key="2">
    <source>
        <dbReference type="Proteomes" id="UP000078561"/>
    </source>
</evidence>
<dbReference type="Pfam" id="PF22586">
    <property type="entry name" value="ANCHR-like_BBOX"/>
    <property type="match status" value="1"/>
</dbReference>